<dbReference type="AlphaFoldDB" id="A0AAW0D426"/>
<accession>A0AAW0D426</accession>
<gene>
    <name evidence="2" type="ORF">VNI00_006961</name>
</gene>
<evidence type="ECO:0000313" key="3">
    <source>
        <dbReference type="Proteomes" id="UP001383192"/>
    </source>
</evidence>
<dbReference type="Gene3D" id="3.30.429.10">
    <property type="entry name" value="Macrophage Migration Inhibitory Factor"/>
    <property type="match status" value="1"/>
</dbReference>
<reference evidence="2 3" key="1">
    <citation type="submission" date="2024-01" db="EMBL/GenBank/DDBJ databases">
        <title>A draft genome for a cacao thread blight-causing isolate of Paramarasmius palmivorus.</title>
        <authorList>
            <person name="Baruah I.K."/>
            <person name="Bukari Y."/>
            <person name="Amoako-Attah I."/>
            <person name="Meinhardt L.W."/>
            <person name="Bailey B.A."/>
            <person name="Cohen S.P."/>
        </authorList>
    </citation>
    <scope>NUCLEOTIDE SEQUENCE [LARGE SCALE GENOMIC DNA]</scope>
    <source>
        <strain evidence="2 3">GH-12</strain>
    </source>
</reference>
<dbReference type="InterPro" id="IPR014347">
    <property type="entry name" value="Tautomerase/MIF_sf"/>
</dbReference>
<keyword evidence="3" id="KW-1185">Reference proteome</keyword>
<dbReference type="SUPFAM" id="SSF55331">
    <property type="entry name" value="Tautomerase/MIF"/>
    <property type="match status" value="1"/>
</dbReference>
<dbReference type="InterPro" id="IPR028116">
    <property type="entry name" value="Cis-CaaD-like"/>
</dbReference>
<feature type="domain" description="Tautomerase cis-CaaD-like" evidence="1">
    <location>
        <begin position="1"/>
        <end position="134"/>
    </location>
</feature>
<evidence type="ECO:0000259" key="1">
    <source>
        <dbReference type="Pfam" id="PF14832"/>
    </source>
</evidence>
<name>A0AAW0D426_9AGAR</name>
<comment type="caution">
    <text evidence="2">The sequence shown here is derived from an EMBL/GenBank/DDBJ whole genome shotgun (WGS) entry which is preliminary data.</text>
</comment>
<dbReference type="Proteomes" id="UP001383192">
    <property type="component" value="Unassembled WGS sequence"/>
</dbReference>
<organism evidence="2 3">
    <name type="scientific">Paramarasmius palmivorus</name>
    <dbReference type="NCBI Taxonomy" id="297713"/>
    <lineage>
        <taxon>Eukaryota</taxon>
        <taxon>Fungi</taxon>
        <taxon>Dikarya</taxon>
        <taxon>Basidiomycota</taxon>
        <taxon>Agaricomycotina</taxon>
        <taxon>Agaricomycetes</taxon>
        <taxon>Agaricomycetidae</taxon>
        <taxon>Agaricales</taxon>
        <taxon>Marasmiineae</taxon>
        <taxon>Marasmiaceae</taxon>
        <taxon>Paramarasmius</taxon>
    </lineage>
</organism>
<proteinExistence type="predicted"/>
<dbReference type="EMBL" id="JAYKXP010000022">
    <property type="protein sequence ID" value="KAK7045966.1"/>
    <property type="molecule type" value="Genomic_DNA"/>
</dbReference>
<sequence length="138" mass="16386">MPFHRWYIPRGLYSHEEKQALAEAITDLYNALPKFYVVINFIDIEDGDFYVGGECRKNFVRICVDHLAYHHQEEAEKRAWLDRYENSIAPWTKGKGIDWEIQISNEDPVFWNMNGLRPPLLGSEAMKLWFKHNKPVPY</sequence>
<protein>
    <recommendedName>
        <fullName evidence="1">Tautomerase cis-CaaD-like domain-containing protein</fullName>
    </recommendedName>
</protein>
<evidence type="ECO:0000313" key="2">
    <source>
        <dbReference type="EMBL" id="KAK7045966.1"/>
    </source>
</evidence>
<dbReference type="Pfam" id="PF14832">
    <property type="entry name" value="Tautomerase_3"/>
    <property type="match status" value="1"/>
</dbReference>